<dbReference type="Proteomes" id="UP000698963">
    <property type="component" value="Unassembled WGS sequence"/>
</dbReference>
<dbReference type="Pfam" id="PF01925">
    <property type="entry name" value="TauE"/>
    <property type="match status" value="1"/>
</dbReference>
<dbReference type="EMBL" id="DYZA01000121">
    <property type="protein sequence ID" value="HJD97211.1"/>
    <property type="molecule type" value="Genomic_DNA"/>
</dbReference>
<keyword evidence="5" id="KW-1003">Cell membrane</keyword>
<keyword evidence="2 5" id="KW-0812">Transmembrane</keyword>
<name>A0A921AW83_9BACT</name>
<reference evidence="6" key="2">
    <citation type="submission" date="2021-09" db="EMBL/GenBank/DDBJ databases">
        <authorList>
            <person name="Gilroy R."/>
        </authorList>
    </citation>
    <scope>NUCLEOTIDE SEQUENCE</scope>
    <source>
        <strain evidence="6">ChiGjej2B2-19336</strain>
    </source>
</reference>
<accession>A0A921AW83</accession>
<evidence type="ECO:0000313" key="7">
    <source>
        <dbReference type="Proteomes" id="UP000698963"/>
    </source>
</evidence>
<evidence type="ECO:0000256" key="3">
    <source>
        <dbReference type="ARBA" id="ARBA00022989"/>
    </source>
</evidence>
<feature type="transmembrane region" description="Helical" evidence="5">
    <location>
        <begin position="244"/>
        <end position="265"/>
    </location>
</feature>
<organism evidence="6 7">
    <name type="scientific">Mailhella massiliensis</name>
    <dbReference type="NCBI Taxonomy" id="1903261"/>
    <lineage>
        <taxon>Bacteria</taxon>
        <taxon>Pseudomonadati</taxon>
        <taxon>Thermodesulfobacteriota</taxon>
        <taxon>Desulfovibrionia</taxon>
        <taxon>Desulfovibrionales</taxon>
        <taxon>Desulfovibrionaceae</taxon>
        <taxon>Mailhella</taxon>
    </lineage>
</organism>
<feature type="transmembrane region" description="Helical" evidence="5">
    <location>
        <begin position="111"/>
        <end position="128"/>
    </location>
</feature>
<comment type="subcellular location">
    <subcellularLocation>
        <location evidence="5">Cell membrane</location>
        <topology evidence="5">Multi-pass membrane protein</topology>
    </subcellularLocation>
    <subcellularLocation>
        <location evidence="1">Membrane</location>
        <topology evidence="1">Multi-pass membrane protein</topology>
    </subcellularLocation>
</comment>
<evidence type="ECO:0000256" key="4">
    <source>
        <dbReference type="ARBA" id="ARBA00023136"/>
    </source>
</evidence>
<feature type="transmembrane region" description="Helical" evidence="5">
    <location>
        <begin position="140"/>
        <end position="167"/>
    </location>
</feature>
<gene>
    <name evidence="6" type="ORF">K8W16_06165</name>
</gene>
<dbReference type="GO" id="GO:0005886">
    <property type="term" value="C:plasma membrane"/>
    <property type="evidence" value="ECO:0007669"/>
    <property type="project" value="UniProtKB-SubCell"/>
</dbReference>
<dbReference type="PANTHER" id="PTHR43483:SF3">
    <property type="entry name" value="MEMBRANE TRANSPORTER PROTEIN HI_0806-RELATED"/>
    <property type="match status" value="1"/>
</dbReference>
<dbReference type="InterPro" id="IPR002781">
    <property type="entry name" value="TM_pro_TauE-like"/>
</dbReference>
<sequence>MTILFLYILCGATAGFLSGLIGIGGGLVVVPLLNMIFRLQNDIPQELIMHLAVGTSLSSILFTAISSTRSHARMGGVLWKYVLGLSPAIVVGTLCASWLASRMSTSGLRSFFVVFLVCIATQMLFDFYPHPRKTMPGRTALAAAGFTIGGVSSLVGLGGGSMSVPFLRWCGVEMRQAVGTSAAISWPIAISGTAGFIIVGWGDPLLPAWSLGYVSLPATLGIACSSVFFAPLGAKLAHTLPVPVLRRFFAVFLYVTAGEMLWNILH</sequence>
<feature type="transmembrane region" description="Helical" evidence="5">
    <location>
        <begin position="6"/>
        <end position="35"/>
    </location>
</feature>
<evidence type="ECO:0000256" key="2">
    <source>
        <dbReference type="ARBA" id="ARBA00022692"/>
    </source>
</evidence>
<dbReference type="AlphaFoldDB" id="A0A921AW83"/>
<feature type="transmembrane region" description="Helical" evidence="5">
    <location>
        <begin position="213"/>
        <end position="232"/>
    </location>
</feature>
<proteinExistence type="inferred from homology"/>
<comment type="similarity">
    <text evidence="5">Belongs to the 4-toluene sulfonate uptake permease (TSUP) (TC 2.A.102) family.</text>
</comment>
<keyword evidence="3 5" id="KW-1133">Transmembrane helix</keyword>
<keyword evidence="4 5" id="KW-0472">Membrane</keyword>
<evidence type="ECO:0000313" key="6">
    <source>
        <dbReference type="EMBL" id="HJD97211.1"/>
    </source>
</evidence>
<reference evidence="6" key="1">
    <citation type="journal article" date="2021" name="PeerJ">
        <title>Extensive microbial diversity within the chicken gut microbiome revealed by metagenomics and culture.</title>
        <authorList>
            <person name="Gilroy R."/>
            <person name="Ravi A."/>
            <person name="Getino M."/>
            <person name="Pursley I."/>
            <person name="Horton D.L."/>
            <person name="Alikhan N.F."/>
            <person name="Baker D."/>
            <person name="Gharbi K."/>
            <person name="Hall N."/>
            <person name="Watson M."/>
            <person name="Adriaenssens E.M."/>
            <person name="Foster-Nyarko E."/>
            <person name="Jarju S."/>
            <person name="Secka A."/>
            <person name="Antonio M."/>
            <person name="Oren A."/>
            <person name="Chaudhuri R.R."/>
            <person name="La Ragione R."/>
            <person name="Hildebrand F."/>
            <person name="Pallen M.J."/>
        </authorList>
    </citation>
    <scope>NUCLEOTIDE SEQUENCE</scope>
    <source>
        <strain evidence="6">ChiGjej2B2-19336</strain>
    </source>
</reference>
<feature type="transmembrane region" description="Helical" evidence="5">
    <location>
        <begin position="47"/>
        <end position="66"/>
    </location>
</feature>
<evidence type="ECO:0000256" key="5">
    <source>
        <dbReference type="RuleBase" id="RU363041"/>
    </source>
</evidence>
<feature type="transmembrane region" description="Helical" evidence="5">
    <location>
        <begin position="179"/>
        <end position="201"/>
    </location>
</feature>
<protein>
    <recommendedName>
        <fullName evidence="5">Probable membrane transporter protein</fullName>
    </recommendedName>
</protein>
<dbReference type="PANTHER" id="PTHR43483">
    <property type="entry name" value="MEMBRANE TRANSPORTER PROTEIN HI_0806-RELATED"/>
    <property type="match status" value="1"/>
</dbReference>
<feature type="transmembrane region" description="Helical" evidence="5">
    <location>
        <begin position="78"/>
        <end position="99"/>
    </location>
</feature>
<dbReference type="RefSeq" id="WP_304122135.1">
    <property type="nucleotide sequence ID" value="NZ_DYZA01000121.1"/>
</dbReference>
<comment type="caution">
    <text evidence="6">The sequence shown here is derived from an EMBL/GenBank/DDBJ whole genome shotgun (WGS) entry which is preliminary data.</text>
</comment>
<evidence type="ECO:0000256" key="1">
    <source>
        <dbReference type="ARBA" id="ARBA00004141"/>
    </source>
</evidence>